<dbReference type="AlphaFoldDB" id="A0A2P2QCG8"/>
<proteinExistence type="predicted"/>
<reference evidence="1" key="1">
    <citation type="submission" date="2018-02" db="EMBL/GenBank/DDBJ databases">
        <title>Rhizophora mucronata_Transcriptome.</title>
        <authorList>
            <person name="Meera S.P."/>
            <person name="Sreeshan A."/>
            <person name="Augustine A."/>
        </authorList>
    </citation>
    <scope>NUCLEOTIDE SEQUENCE</scope>
    <source>
        <tissue evidence="1">Leaf</tissue>
    </source>
</reference>
<organism evidence="1">
    <name type="scientific">Rhizophora mucronata</name>
    <name type="common">Asiatic mangrove</name>
    <dbReference type="NCBI Taxonomy" id="61149"/>
    <lineage>
        <taxon>Eukaryota</taxon>
        <taxon>Viridiplantae</taxon>
        <taxon>Streptophyta</taxon>
        <taxon>Embryophyta</taxon>
        <taxon>Tracheophyta</taxon>
        <taxon>Spermatophyta</taxon>
        <taxon>Magnoliopsida</taxon>
        <taxon>eudicotyledons</taxon>
        <taxon>Gunneridae</taxon>
        <taxon>Pentapetalae</taxon>
        <taxon>rosids</taxon>
        <taxon>fabids</taxon>
        <taxon>Malpighiales</taxon>
        <taxon>Rhizophoraceae</taxon>
        <taxon>Rhizophora</taxon>
    </lineage>
</organism>
<protein>
    <submittedName>
        <fullName evidence="1">Uncharacterized protein</fullName>
    </submittedName>
</protein>
<name>A0A2P2QCG8_RHIMU</name>
<accession>A0A2P2QCG8</accession>
<dbReference type="EMBL" id="GGEC01084214">
    <property type="protein sequence ID" value="MBX64698.1"/>
    <property type="molecule type" value="Transcribed_RNA"/>
</dbReference>
<sequence length="18" mass="2116">MWDISFLGVIELVHKLQS</sequence>
<evidence type="ECO:0000313" key="1">
    <source>
        <dbReference type="EMBL" id="MBX64698.1"/>
    </source>
</evidence>